<dbReference type="PANTHER" id="PTHR38659">
    <property type="entry name" value="METAL-DEPENDENT PHOSPHOHYDROLASE"/>
    <property type="match status" value="1"/>
</dbReference>
<gene>
    <name evidence="2" type="ORF">HMPREF1705_04171</name>
</gene>
<dbReference type="EMBL" id="ACJX03000001">
    <property type="protein sequence ID" value="KRT34918.1"/>
    <property type="molecule type" value="Genomic_DNA"/>
</dbReference>
<feature type="domain" description="HD" evidence="1">
    <location>
        <begin position="35"/>
        <end position="123"/>
    </location>
</feature>
<accession>A0A0T5X9D9</accession>
<dbReference type="InterPro" id="IPR006674">
    <property type="entry name" value="HD_domain"/>
</dbReference>
<dbReference type="eggNOG" id="COG2316">
    <property type="taxonomic scope" value="Bacteria"/>
</dbReference>
<dbReference type="AlphaFoldDB" id="A0A0T5X9D9"/>
<evidence type="ECO:0000313" key="2">
    <source>
        <dbReference type="EMBL" id="KRT34918.1"/>
    </source>
</evidence>
<dbReference type="SUPFAM" id="SSF109604">
    <property type="entry name" value="HD-domain/PDEase-like"/>
    <property type="match status" value="1"/>
</dbReference>
<reference evidence="3" key="1">
    <citation type="submission" date="2012-09" db="EMBL/GenBank/DDBJ databases">
        <authorList>
            <person name="Weinstock G."/>
            <person name="Sodergren E."/>
            <person name="Clifton S."/>
            <person name="Fulton L."/>
            <person name="Fulton B."/>
            <person name="Courtney L."/>
            <person name="Fronick C."/>
            <person name="Harrison M."/>
            <person name="Strong C."/>
            <person name="Farmer C."/>
            <person name="Delehaunty K."/>
            <person name="Markovic C."/>
            <person name="Hall O."/>
            <person name="Minx P."/>
            <person name="Tomlinson C."/>
            <person name="Mitreva M."/>
            <person name="Nelson J."/>
            <person name="Hou S."/>
            <person name="Wollam A."/>
            <person name="Pepin K.H."/>
            <person name="Johnson M."/>
            <person name="Bhonagiri V."/>
            <person name="Nash W.E."/>
            <person name="Suruliraj S."/>
            <person name="Warren W."/>
            <person name="Chinwalla A."/>
            <person name="Mardis E.R."/>
            <person name="Wilson R.K."/>
        </authorList>
    </citation>
    <scope>NUCLEOTIDE SEQUENCE [LARGE SCALE GENOMIC DNA]</scope>
    <source>
        <strain evidence="3">OS1</strain>
    </source>
</reference>
<dbReference type="Pfam" id="PF01966">
    <property type="entry name" value="HD"/>
    <property type="match status" value="1"/>
</dbReference>
<dbReference type="InterPro" id="IPR006675">
    <property type="entry name" value="HDIG_dom"/>
</dbReference>
<organism evidence="2 3">
    <name type="scientific">Acetomicrobium hydrogeniformans ATCC BAA-1850</name>
    <dbReference type="NCBI Taxonomy" id="592015"/>
    <lineage>
        <taxon>Bacteria</taxon>
        <taxon>Thermotogati</taxon>
        <taxon>Synergistota</taxon>
        <taxon>Synergistia</taxon>
        <taxon>Synergistales</taxon>
        <taxon>Acetomicrobiaceae</taxon>
        <taxon>Acetomicrobium</taxon>
    </lineage>
</organism>
<evidence type="ECO:0000313" key="3">
    <source>
        <dbReference type="Proteomes" id="UP000005273"/>
    </source>
</evidence>
<comment type="caution">
    <text evidence="2">The sequence shown here is derived from an EMBL/GenBank/DDBJ whole genome shotgun (WGS) entry which is preliminary data.</text>
</comment>
<name>A0A0T5X9D9_9BACT</name>
<dbReference type="Proteomes" id="UP000005273">
    <property type="component" value="Unassembled WGS sequence"/>
</dbReference>
<dbReference type="Gene3D" id="1.10.3210.10">
    <property type="entry name" value="Hypothetical protein af1432"/>
    <property type="match status" value="1"/>
</dbReference>
<dbReference type="NCBIfam" id="TIGR00277">
    <property type="entry name" value="HDIG"/>
    <property type="match status" value="1"/>
</dbReference>
<evidence type="ECO:0000259" key="1">
    <source>
        <dbReference type="Pfam" id="PF01966"/>
    </source>
</evidence>
<sequence length="197" mass="22318">MLSLIWKGEFAMVELTREAAYDLLAMHNRDESHIKHAIAVEAAMKYFARLFGEDENLWGIIGLLHDLDWEECPEEHPKRGAEWLREAGYPDYVVRGVLAHAWEITGVEPNNLMEKVIYAVDELTGFVIAVALVRPSRSLSDLTTKSVMKKWKDKAFAKGVNREVIQKGADLLDMPLNELIDHVIKALRPIGRELGLG</sequence>
<dbReference type="STRING" id="592015.HMPREF1705_04171"/>
<keyword evidence="3" id="KW-1185">Reference proteome</keyword>
<protein>
    <submittedName>
        <fullName evidence="2">HDIG domain protein</fullName>
    </submittedName>
</protein>
<proteinExistence type="predicted"/>
<dbReference type="PANTHER" id="PTHR38659:SF2">
    <property type="entry name" value="HDIG DOMAIN PROTEIN"/>
    <property type="match status" value="1"/>
</dbReference>